<evidence type="ECO:0000256" key="3">
    <source>
        <dbReference type="ARBA" id="ARBA00022729"/>
    </source>
</evidence>
<evidence type="ECO:0000259" key="8">
    <source>
        <dbReference type="PROSITE" id="PS50025"/>
    </source>
</evidence>
<dbReference type="OrthoDB" id="26719at2759"/>
<evidence type="ECO:0000256" key="2">
    <source>
        <dbReference type="ARBA" id="ARBA00022692"/>
    </source>
</evidence>
<evidence type="ECO:0000256" key="5">
    <source>
        <dbReference type="ARBA" id="ARBA00023136"/>
    </source>
</evidence>
<name>A0A9Q0E647_9TELE</name>
<comment type="caution">
    <text evidence="9">The sequence shown here is derived from an EMBL/GenBank/DDBJ whole genome shotgun (WGS) entry which is preliminary data.</text>
</comment>
<keyword evidence="2" id="KW-0812">Transmembrane</keyword>
<evidence type="ECO:0000256" key="1">
    <source>
        <dbReference type="ARBA" id="ARBA00004479"/>
    </source>
</evidence>
<dbReference type="Gene3D" id="2.60.120.200">
    <property type="match status" value="2"/>
</dbReference>
<dbReference type="CDD" id="cd00110">
    <property type="entry name" value="LamG"/>
    <property type="match status" value="2"/>
</dbReference>
<feature type="domain" description="F5/8 type C" evidence="7">
    <location>
        <begin position="1"/>
        <end position="51"/>
    </location>
</feature>
<proteinExistence type="predicted"/>
<dbReference type="Pfam" id="PF02210">
    <property type="entry name" value="Laminin_G_2"/>
    <property type="match status" value="2"/>
</dbReference>
<feature type="domain" description="Laminin G" evidence="8">
    <location>
        <begin position="57"/>
        <end position="244"/>
    </location>
</feature>
<evidence type="ECO:0000313" key="10">
    <source>
        <dbReference type="Proteomes" id="UP001148018"/>
    </source>
</evidence>
<dbReference type="EMBL" id="JANIIK010000048">
    <property type="protein sequence ID" value="KAJ3599778.1"/>
    <property type="molecule type" value="Genomic_DNA"/>
</dbReference>
<keyword evidence="5" id="KW-0472">Membrane</keyword>
<evidence type="ECO:0000259" key="7">
    <source>
        <dbReference type="PROSITE" id="PS50022"/>
    </source>
</evidence>
<dbReference type="PROSITE" id="PS50025">
    <property type="entry name" value="LAM_G_DOMAIN"/>
    <property type="match status" value="2"/>
</dbReference>
<comment type="caution">
    <text evidence="6">Lacks conserved residue(s) required for the propagation of feature annotation.</text>
</comment>
<dbReference type="InterPro" id="IPR013320">
    <property type="entry name" value="ConA-like_dom_sf"/>
</dbReference>
<dbReference type="InterPro" id="IPR050372">
    <property type="entry name" value="Neurexin-related_CASP"/>
</dbReference>
<accession>A0A9Q0E647</accession>
<dbReference type="PANTHER" id="PTHR15036">
    <property type="entry name" value="PIKACHURIN-LIKE PROTEIN"/>
    <property type="match status" value="1"/>
</dbReference>
<dbReference type="GO" id="GO:0016020">
    <property type="term" value="C:membrane"/>
    <property type="evidence" value="ECO:0007669"/>
    <property type="project" value="UniProtKB-SubCell"/>
</dbReference>
<keyword evidence="10" id="KW-1185">Reference proteome</keyword>
<dbReference type="PROSITE" id="PS50022">
    <property type="entry name" value="FA58C_3"/>
    <property type="match status" value="1"/>
</dbReference>
<dbReference type="InterPro" id="IPR000421">
    <property type="entry name" value="FA58C"/>
</dbReference>
<keyword evidence="4" id="KW-1133">Transmembrane helix</keyword>
<dbReference type="InterPro" id="IPR001791">
    <property type="entry name" value="Laminin_G"/>
</dbReference>
<evidence type="ECO:0000313" key="9">
    <source>
        <dbReference type="EMBL" id="KAJ3599778.1"/>
    </source>
</evidence>
<evidence type="ECO:0008006" key="11">
    <source>
        <dbReference type="Google" id="ProtNLM"/>
    </source>
</evidence>
<dbReference type="PANTHER" id="PTHR15036:SF40">
    <property type="entry name" value="CONTACTIN-ASSOCIATED PROTEIN-LIKE 4"/>
    <property type="match status" value="1"/>
</dbReference>
<feature type="domain" description="Laminin G" evidence="8">
    <location>
        <begin position="250"/>
        <end position="435"/>
    </location>
</feature>
<evidence type="ECO:0000256" key="6">
    <source>
        <dbReference type="PROSITE-ProRule" id="PRU00122"/>
    </source>
</evidence>
<comment type="subcellular location">
    <subcellularLocation>
        <location evidence="1">Membrane</location>
        <topology evidence="1">Single-pass type I membrane protein</topology>
    </subcellularLocation>
</comment>
<dbReference type="Proteomes" id="UP001148018">
    <property type="component" value="Unassembled WGS sequence"/>
</dbReference>
<dbReference type="SUPFAM" id="SSF49899">
    <property type="entry name" value="Concanavalin A-like lectins/glucanases"/>
    <property type="match status" value="2"/>
</dbReference>
<reference evidence="9" key="1">
    <citation type="submission" date="2022-07" db="EMBL/GenBank/DDBJ databases">
        <title>Chromosome-level genome of Muraenolepis orangiensis.</title>
        <authorList>
            <person name="Kim J."/>
        </authorList>
    </citation>
    <scope>NUCLEOTIDE SEQUENCE</scope>
    <source>
        <strain evidence="9">KU_S4_2022</strain>
        <tissue evidence="9">Muscle</tissue>
    </source>
</reference>
<evidence type="ECO:0000256" key="4">
    <source>
        <dbReference type="ARBA" id="ARBA00022989"/>
    </source>
</evidence>
<gene>
    <name evidence="9" type="ORF">NHX12_033734</name>
</gene>
<dbReference type="SMART" id="SM00282">
    <property type="entry name" value="LamG"/>
    <property type="match status" value="2"/>
</dbReference>
<dbReference type="AlphaFoldDB" id="A0A9Q0E647"/>
<sequence length="440" mass="48005">MSKQAFPGNSNADSMVQYELQQRVVAHYVRLVPVDWNPSGRIGLRLEMYGCPYISDVAGFDGRSRLLYTLTPELSRPPGLSVSLQFKTLRNSGTLLHAQAPSGHGLALSLERGRLLLHLLAPAGGEKDEEQQGLAVSPGSQQQVALGSLLDDQHWHRVKVEVFKAHLNITVDSNTQRTPVPTQLSLGLIQQLSVGAALSPQRSALSENFQGCVENLFYNDLNLIDLAVQKDQQVDMTGNITFSCPEPQSVSATFAGSQSFLRLSGGVAVAGSPEVMSAGLQFRTWNAAGLLLMFRLPPGAGAEPGEEVWLYLRKAKLHLESRKAGTILELSAGSGLSDGQWHSVELSFIAERVMLSVDRGEENTAHTGTPFQLTTETHLYFGGCPAEESGQDCHNPFSVFQGCMRLLTLDDRLVDLIKVQQRLLGNYSHLQIDMCGITDR</sequence>
<organism evidence="9 10">
    <name type="scientific">Muraenolepis orangiensis</name>
    <name type="common">Patagonian moray cod</name>
    <dbReference type="NCBI Taxonomy" id="630683"/>
    <lineage>
        <taxon>Eukaryota</taxon>
        <taxon>Metazoa</taxon>
        <taxon>Chordata</taxon>
        <taxon>Craniata</taxon>
        <taxon>Vertebrata</taxon>
        <taxon>Euteleostomi</taxon>
        <taxon>Actinopterygii</taxon>
        <taxon>Neopterygii</taxon>
        <taxon>Teleostei</taxon>
        <taxon>Neoteleostei</taxon>
        <taxon>Acanthomorphata</taxon>
        <taxon>Zeiogadaria</taxon>
        <taxon>Gadariae</taxon>
        <taxon>Gadiformes</taxon>
        <taxon>Muraenolepidoidei</taxon>
        <taxon>Muraenolepididae</taxon>
        <taxon>Muraenolepis</taxon>
    </lineage>
</organism>
<dbReference type="Gene3D" id="2.60.120.260">
    <property type="entry name" value="Galactose-binding domain-like"/>
    <property type="match status" value="1"/>
</dbReference>
<protein>
    <recommendedName>
        <fullName evidence="11">Laminin G domain-containing protein</fullName>
    </recommendedName>
</protein>
<keyword evidence="3" id="KW-0732">Signal</keyword>